<organism evidence="5">
    <name type="scientific">uncultured bacterium MedeBAC49C08</name>
    <dbReference type="NCBI Taxonomy" id="332274"/>
    <lineage>
        <taxon>Bacteria</taxon>
        <taxon>environmental samples</taxon>
    </lineage>
</organism>
<keyword evidence="5" id="KW-0456">Lyase</keyword>
<protein>
    <submittedName>
        <fullName evidence="5">Predicted cystathionine beta-lyase</fullName>
    </submittedName>
</protein>
<evidence type="ECO:0000256" key="2">
    <source>
        <dbReference type="ARBA" id="ARBA00009077"/>
    </source>
</evidence>
<dbReference type="InterPro" id="IPR015424">
    <property type="entry name" value="PyrdxlP-dep_Trfase"/>
</dbReference>
<dbReference type="Gene3D" id="3.40.640.10">
    <property type="entry name" value="Type I PLP-dependent aspartate aminotransferase-like (Major domain)"/>
    <property type="match status" value="1"/>
</dbReference>
<name>Q4PK57_9BACT</name>
<dbReference type="InterPro" id="IPR054542">
    <property type="entry name" value="Cys_met_metab_PP"/>
</dbReference>
<dbReference type="GO" id="GO:0019346">
    <property type="term" value="P:transsulfuration"/>
    <property type="evidence" value="ECO:0007669"/>
    <property type="project" value="InterPro"/>
</dbReference>
<keyword evidence="3 4" id="KW-0663">Pyridoxal phosphate</keyword>
<dbReference type="PANTHER" id="PTHR11808:SF15">
    <property type="entry name" value="CYSTATHIONINE GAMMA-LYASE"/>
    <property type="match status" value="1"/>
</dbReference>
<dbReference type="InterPro" id="IPR015421">
    <property type="entry name" value="PyrdxlP-dep_Trfase_major"/>
</dbReference>
<proteinExistence type="inferred from homology"/>
<evidence type="ECO:0000256" key="3">
    <source>
        <dbReference type="ARBA" id="ARBA00022898"/>
    </source>
</evidence>
<evidence type="ECO:0000256" key="4">
    <source>
        <dbReference type="RuleBase" id="RU362118"/>
    </source>
</evidence>
<dbReference type="GO" id="GO:0019343">
    <property type="term" value="P:cysteine biosynthetic process via cystathionine"/>
    <property type="evidence" value="ECO:0007669"/>
    <property type="project" value="TreeGrafter"/>
</dbReference>
<dbReference type="GO" id="GO:0003962">
    <property type="term" value="F:cystathionine gamma-synthase activity"/>
    <property type="evidence" value="ECO:0007669"/>
    <property type="project" value="TreeGrafter"/>
</dbReference>
<dbReference type="GO" id="GO:0005737">
    <property type="term" value="C:cytoplasm"/>
    <property type="evidence" value="ECO:0007669"/>
    <property type="project" value="TreeGrafter"/>
</dbReference>
<comment type="cofactor">
    <cofactor evidence="1 4">
        <name>pyridoxal 5'-phosphate</name>
        <dbReference type="ChEBI" id="CHEBI:597326"/>
    </cofactor>
</comment>
<evidence type="ECO:0000256" key="1">
    <source>
        <dbReference type="ARBA" id="ARBA00001933"/>
    </source>
</evidence>
<dbReference type="EMBL" id="DQ077554">
    <property type="protein sequence ID" value="AAY82646.1"/>
    <property type="molecule type" value="Genomic_DNA"/>
</dbReference>
<comment type="similarity">
    <text evidence="2 4">Belongs to the trans-sulfuration enzymes family.</text>
</comment>
<evidence type="ECO:0000313" key="5">
    <source>
        <dbReference type="EMBL" id="AAY82646.1"/>
    </source>
</evidence>
<reference evidence="5" key="1">
    <citation type="journal article" date="2005" name="PLoS Biol.">
        <title>New insights into metabolic properties of marine bacteria encoding proteorhodopsins.</title>
        <authorList>
            <person name="Sabehi G."/>
            <person name="Loy A."/>
            <person name="Jung K.H."/>
            <person name="Partha R."/>
            <person name="Spudich J.L."/>
            <person name="Isaacson T."/>
            <person name="Hirschberg J."/>
            <person name="Wagner M."/>
            <person name="Beja O."/>
        </authorList>
    </citation>
    <scope>NUCLEOTIDE SEQUENCE</scope>
</reference>
<dbReference type="PANTHER" id="PTHR11808">
    <property type="entry name" value="TRANS-SULFURATION ENZYME FAMILY MEMBER"/>
    <property type="match status" value="1"/>
</dbReference>
<dbReference type="Pfam" id="PF01053">
    <property type="entry name" value="Cys_Met_Meta_PP"/>
    <property type="match status" value="1"/>
</dbReference>
<dbReference type="FunFam" id="3.40.640.10:FF:000046">
    <property type="entry name" value="Cystathionine gamma-lyase"/>
    <property type="match status" value="1"/>
</dbReference>
<dbReference type="AlphaFoldDB" id="Q4PK57"/>
<dbReference type="SUPFAM" id="SSF53383">
    <property type="entry name" value="PLP-dependent transferases"/>
    <property type="match status" value="1"/>
</dbReference>
<dbReference type="InterPro" id="IPR000277">
    <property type="entry name" value="Cys/Met-Metab_PyrdxlP-dep_enz"/>
</dbReference>
<dbReference type="Gene3D" id="3.90.1150.10">
    <property type="entry name" value="Aspartate Aminotransferase, domain 1"/>
    <property type="match status" value="1"/>
</dbReference>
<accession>Q4PK57</accession>
<dbReference type="PROSITE" id="PS00868">
    <property type="entry name" value="CYS_MET_METAB_PP"/>
    <property type="match status" value="1"/>
</dbReference>
<dbReference type="GO" id="GO:0004123">
    <property type="term" value="F:cystathionine gamma-lyase activity"/>
    <property type="evidence" value="ECO:0007669"/>
    <property type="project" value="TreeGrafter"/>
</dbReference>
<sequence length="262" mass="29439">MLFLRVLLQFQRVLSLLQPGDHIIAMDDLYGGTVRLFNEIKSISQGIEISYVDMSKEKNIEASIKPNTKMLFAETPTNPLLKIIDLEKLADFARSKNIITVADNTFCSPYIQRPLTKGFDYVIHSATKYLCGHSDVIMGVLVMKDAESDNSKRISNIHNSLGPISSPFDSYLALRSLKTLALRMERHSSNAEKIADFLESHPKISKVIYPGLESHPQHSVAKKQMDFFGGMISAEIKDGLKASKNFLERTSLFTLAESPWRS</sequence>
<dbReference type="InterPro" id="IPR015422">
    <property type="entry name" value="PyrdxlP-dep_Trfase_small"/>
</dbReference>
<dbReference type="GO" id="GO:0030170">
    <property type="term" value="F:pyridoxal phosphate binding"/>
    <property type="evidence" value="ECO:0007669"/>
    <property type="project" value="InterPro"/>
</dbReference>